<dbReference type="PANTHER" id="PTHR43327">
    <property type="entry name" value="STOMATIN-LIKE PROTEIN 2, MITOCHONDRIAL"/>
    <property type="match status" value="1"/>
</dbReference>
<dbReference type="PANTHER" id="PTHR43327:SF10">
    <property type="entry name" value="STOMATIN-LIKE PROTEIN 2, MITOCHONDRIAL"/>
    <property type="match status" value="1"/>
</dbReference>
<dbReference type="GO" id="GO:0005739">
    <property type="term" value="C:mitochondrion"/>
    <property type="evidence" value="ECO:0007669"/>
    <property type="project" value="TreeGrafter"/>
</dbReference>
<evidence type="ECO:0000313" key="2">
    <source>
        <dbReference type="EMBL" id="VEL29678.1"/>
    </source>
</evidence>
<dbReference type="Gene3D" id="3.30.479.30">
    <property type="entry name" value="Band 7 domain"/>
    <property type="match status" value="1"/>
</dbReference>
<protein>
    <recommendedName>
        <fullName evidence="1">Band 7 domain-containing protein</fullName>
    </recommendedName>
</protein>
<dbReference type="InterPro" id="IPR050710">
    <property type="entry name" value="Band7/mec-2_domain"/>
</dbReference>
<organism evidence="2 3">
    <name type="scientific">Protopolystoma xenopodis</name>
    <dbReference type="NCBI Taxonomy" id="117903"/>
    <lineage>
        <taxon>Eukaryota</taxon>
        <taxon>Metazoa</taxon>
        <taxon>Spiralia</taxon>
        <taxon>Lophotrochozoa</taxon>
        <taxon>Platyhelminthes</taxon>
        <taxon>Monogenea</taxon>
        <taxon>Polyopisthocotylea</taxon>
        <taxon>Polystomatidea</taxon>
        <taxon>Polystomatidae</taxon>
        <taxon>Protopolystoma</taxon>
    </lineage>
</organism>
<dbReference type="SUPFAM" id="SSF117892">
    <property type="entry name" value="Band 7/SPFH domain"/>
    <property type="match status" value="1"/>
</dbReference>
<proteinExistence type="predicted"/>
<dbReference type="InterPro" id="IPR001107">
    <property type="entry name" value="Band_7"/>
</dbReference>
<dbReference type="SMART" id="SM00244">
    <property type="entry name" value="PHB"/>
    <property type="match status" value="1"/>
</dbReference>
<dbReference type="AlphaFoldDB" id="A0A3S5CR49"/>
<dbReference type="Proteomes" id="UP000784294">
    <property type="component" value="Unassembled WGS sequence"/>
</dbReference>
<reference evidence="2" key="1">
    <citation type="submission" date="2018-11" db="EMBL/GenBank/DDBJ databases">
        <authorList>
            <consortium name="Pathogen Informatics"/>
        </authorList>
    </citation>
    <scope>NUCLEOTIDE SEQUENCE</scope>
</reference>
<gene>
    <name evidence="2" type="ORF">PXEA_LOCUS23118</name>
</gene>
<evidence type="ECO:0000313" key="3">
    <source>
        <dbReference type="Proteomes" id="UP000784294"/>
    </source>
</evidence>
<feature type="domain" description="Band 7" evidence="1">
    <location>
        <begin position="37"/>
        <end position="148"/>
    </location>
</feature>
<dbReference type="OrthoDB" id="434619at2759"/>
<dbReference type="Pfam" id="PF01145">
    <property type="entry name" value="Band_7"/>
    <property type="match status" value="1"/>
</dbReference>
<evidence type="ECO:0000259" key="1">
    <source>
        <dbReference type="SMART" id="SM00244"/>
    </source>
</evidence>
<accession>A0A3S5CR49</accession>
<dbReference type="GO" id="GO:0007005">
    <property type="term" value="P:mitochondrion organization"/>
    <property type="evidence" value="ECO:0007669"/>
    <property type="project" value="TreeGrafter"/>
</dbReference>
<sequence length="149" mass="16883">MIEILSSVMLISRRFLITKNNLFTYIARYSSSTPFNTGILFVPHQHAWIVERFGKFNRVLEPGLNFCVPIIDRISYVQVLKELAIDIPDQSAITADNVVLQLNGILFLRVKDPYLASYGVEDAEFAITQVNTMVFLSSLFYSGKISLIS</sequence>
<dbReference type="EMBL" id="CAAALY010105283">
    <property type="protein sequence ID" value="VEL29678.1"/>
    <property type="molecule type" value="Genomic_DNA"/>
</dbReference>
<dbReference type="InterPro" id="IPR036013">
    <property type="entry name" value="Band_7/SPFH_dom_sf"/>
</dbReference>
<keyword evidence="3" id="KW-1185">Reference proteome</keyword>
<name>A0A3S5CR49_9PLAT</name>
<comment type="caution">
    <text evidence="2">The sequence shown here is derived from an EMBL/GenBank/DDBJ whole genome shotgun (WGS) entry which is preliminary data.</text>
</comment>